<dbReference type="Gene3D" id="3.40.50.300">
    <property type="entry name" value="P-loop containing nucleotide triphosphate hydrolases"/>
    <property type="match status" value="1"/>
</dbReference>
<evidence type="ECO:0000259" key="2">
    <source>
        <dbReference type="PROSITE" id="PS50837"/>
    </source>
</evidence>
<dbReference type="SUPFAM" id="SSF52540">
    <property type="entry name" value="P-loop containing nucleoside triphosphate hydrolases"/>
    <property type="match status" value="1"/>
</dbReference>
<feature type="domain" description="NACHT" evidence="2">
    <location>
        <begin position="367"/>
        <end position="485"/>
    </location>
</feature>
<dbReference type="Pfam" id="PF05729">
    <property type="entry name" value="NACHT"/>
    <property type="match status" value="1"/>
</dbReference>
<dbReference type="InterPro" id="IPR007111">
    <property type="entry name" value="NACHT_NTPase"/>
</dbReference>
<dbReference type="PANTHER" id="PTHR46312">
    <property type="entry name" value="NACHT DOMAIN-CONTAINING PROTEIN"/>
    <property type="match status" value="1"/>
</dbReference>
<evidence type="ECO:0000313" key="3">
    <source>
        <dbReference type="EMBL" id="KAK3893915.1"/>
    </source>
</evidence>
<dbReference type="PANTHER" id="PTHR46312:SF2">
    <property type="entry name" value="NUCLEOTIDE-BINDING OLIGOMERIZATION DOMAIN-CONTAINING PROTEIN 2-LIKE"/>
    <property type="match status" value="1"/>
</dbReference>
<feature type="compositionally biased region" description="Basic and acidic residues" evidence="1">
    <location>
        <begin position="75"/>
        <end position="89"/>
    </location>
</feature>
<reference evidence="3" key="1">
    <citation type="submission" date="2023-10" db="EMBL/GenBank/DDBJ databases">
        <title>Genome assemblies of two species of porcelain crab, Petrolisthes cinctipes and Petrolisthes manimaculis (Anomura: Porcellanidae).</title>
        <authorList>
            <person name="Angst P."/>
        </authorList>
    </citation>
    <scope>NUCLEOTIDE SEQUENCE</scope>
    <source>
        <strain evidence="3">PB745_01</strain>
        <tissue evidence="3">Gill</tissue>
    </source>
</reference>
<proteinExistence type="predicted"/>
<dbReference type="EMBL" id="JAWQEG010000162">
    <property type="protein sequence ID" value="KAK3893915.1"/>
    <property type="molecule type" value="Genomic_DNA"/>
</dbReference>
<evidence type="ECO:0000313" key="4">
    <source>
        <dbReference type="Proteomes" id="UP001286313"/>
    </source>
</evidence>
<evidence type="ECO:0000256" key="1">
    <source>
        <dbReference type="SAM" id="MobiDB-lite"/>
    </source>
</evidence>
<keyword evidence="4" id="KW-1185">Reference proteome</keyword>
<dbReference type="Proteomes" id="UP001286313">
    <property type="component" value="Unassembled WGS sequence"/>
</dbReference>
<feature type="region of interest" description="Disordered" evidence="1">
    <location>
        <begin position="1"/>
        <end position="20"/>
    </location>
</feature>
<gene>
    <name evidence="3" type="ORF">Pcinc_002294</name>
</gene>
<sequence>MADDTEEGQSSPSHSKMAVLSTCPDLDVNLPKVSSVIPDHSHLQPDLIPDYTNHHSPTDQINANDDNPPDWSPDPDQHSTRHTKPEVSLERQLSVTSSGRNSMPIFVPLPPSPREVTRMKKCVKLMGEKVIRDIVRELYADPKMNSNDGTMTLAEYCAQGDTNPLSDPAQRSFLNCNLKEKNFDLRFGYEVLTKICVRLYQRLSTECRRDVRQVCEMVSDVMLGQVARLDVDARPLLDTMRIKRDSIYLSVGHLTGKDMKHYTDVTEILVNEILNTDSNSEGDFEVKHSQLMMYQTLRMTVKGYQELSDNYEKFGDLNPFSWGGRQRQGSSDEFSDVCLKVEDIFIEPKLQEGDKSITLKKILNVDGLVVLQGLAGSGKTSLCQFLVQEWLKGREKVNRLNRFDLVFFIETKSVRSNSLREYLLDQVLPLNTAGFDPDLIIPTLKELNILFIIDGYDEATPTSCALMEDILAKFGKKQIVLTGRPEIIRDVVCLAGRHRLQHTLLQVCPLEEEMQEELSCKIFKFMLQDKTTRQGHRKAFLEYTRERRKQLDPFLKLPLTAAILALLWIEHSGIFATITYLYQEMFRQLTRKICERISKDFIGASDLPEILENLLLSLGEQAWNTLRGGSLELSQAANSQLEANCQMKGVQIEQVLSGFHLCHLQENSDEWNLKMAFYHASEARYLAAIHLADLVQKKTMKIQELGGTYELCPEFEEVLMFLMGHLALKDNLTSTTVFDIFNIIKKLSIVPTNFIFWWNLFEESKRLPQVSTILSVEKFLPKHWQLDQTNATQAIRILCFIPAKVRTIILDIPNEWHPKDVPSLLEVLQGVDEHIKKRLKKLIKIEMHLWRHESPASEDTSDEFLWALGCWGDLTCFTGALGAQPEGEELLACFPSLRSVQVRVSTMEAFKSLSIGLRKIYKNVRSLVVTLALRSECPSDCFSELRHNGTLELNMVGAKDEQKEWLVEMVKAVGGRGGCWRLRLEGCHMTYDALEWVVRNLRGHVRNKIDIETLNEHEEGN</sequence>
<name>A0AAE1GL85_PETCI</name>
<protein>
    <recommendedName>
        <fullName evidence="2">NACHT domain-containing protein</fullName>
    </recommendedName>
</protein>
<dbReference type="AlphaFoldDB" id="A0AAE1GL85"/>
<feature type="region of interest" description="Disordered" evidence="1">
    <location>
        <begin position="28"/>
        <end position="109"/>
    </location>
</feature>
<dbReference type="PROSITE" id="PS50837">
    <property type="entry name" value="NACHT"/>
    <property type="match status" value="1"/>
</dbReference>
<feature type="compositionally biased region" description="Polar residues" evidence="1">
    <location>
        <begin position="91"/>
        <end position="101"/>
    </location>
</feature>
<organism evidence="3 4">
    <name type="scientific">Petrolisthes cinctipes</name>
    <name type="common">Flat porcelain crab</name>
    <dbReference type="NCBI Taxonomy" id="88211"/>
    <lineage>
        <taxon>Eukaryota</taxon>
        <taxon>Metazoa</taxon>
        <taxon>Ecdysozoa</taxon>
        <taxon>Arthropoda</taxon>
        <taxon>Crustacea</taxon>
        <taxon>Multicrustacea</taxon>
        <taxon>Malacostraca</taxon>
        <taxon>Eumalacostraca</taxon>
        <taxon>Eucarida</taxon>
        <taxon>Decapoda</taxon>
        <taxon>Pleocyemata</taxon>
        <taxon>Anomura</taxon>
        <taxon>Galatheoidea</taxon>
        <taxon>Porcellanidae</taxon>
        <taxon>Petrolisthes</taxon>
    </lineage>
</organism>
<dbReference type="InterPro" id="IPR027417">
    <property type="entry name" value="P-loop_NTPase"/>
</dbReference>
<accession>A0AAE1GL85</accession>
<comment type="caution">
    <text evidence="3">The sequence shown here is derived from an EMBL/GenBank/DDBJ whole genome shotgun (WGS) entry which is preliminary data.</text>
</comment>